<dbReference type="EMBL" id="NPEU01000175">
    <property type="protein sequence ID" value="RAI37576.1"/>
    <property type="molecule type" value="Genomic_DNA"/>
</dbReference>
<evidence type="ECO:0000256" key="3">
    <source>
        <dbReference type="ARBA" id="ARBA00022692"/>
    </source>
</evidence>
<dbReference type="InterPro" id="IPR050545">
    <property type="entry name" value="Mycobact_MmpL"/>
</dbReference>
<comment type="caution">
    <text evidence="9">The sequence shown here is derived from an EMBL/GenBank/DDBJ whole genome shotgun (WGS) entry which is preliminary data.</text>
</comment>
<feature type="transmembrane region" description="Helical" evidence="7">
    <location>
        <begin position="372"/>
        <end position="392"/>
    </location>
</feature>
<dbReference type="Proteomes" id="UP000248863">
    <property type="component" value="Unassembled WGS sequence"/>
</dbReference>
<keyword evidence="2" id="KW-1003">Cell membrane</keyword>
<evidence type="ECO:0000259" key="8">
    <source>
        <dbReference type="PROSITE" id="PS50156"/>
    </source>
</evidence>
<feature type="transmembrane region" description="Helical" evidence="7">
    <location>
        <begin position="834"/>
        <end position="853"/>
    </location>
</feature>
<protein>
    <submittedName>
        <fullName evidence="9">Hopanoid biosynthesis-associated RND transporter HpnN</fullName>
    </submittedName>
</protein>
<sequence length="887" mass="94642">MLVKSIVRTVRFCIRHPRVVVGLYLVLAVLAGVYAARNFAIDTDVNKLISPALDWRQREIAFEKSFPGRFDSILVVVDAPTPELASRATATLAAKLKQNTTSFRTVEDPGGGPFFARNGLLFQSVQELEATAQGLSQAGPLVRTLGGDPNLRGLVQGLSLVLSGVRGNMVQLDAAAPAFDRAATTIETALDGKPTSFSWQALMTGKTPTPEELRQFIVVRPVLDYSALEPGAAASAAIRDAARDLDLAGQYQARVRLTGPIAMADEEFSTMQTGAVRDAILTVVVVLGILWMALRSGKLILAVYANMFVGLAITAALGLMMVDALNPISVAFAVLFIGLGVDFGIQFAVRYRTERHEIDNLETALVATARRIGAPLTLAAGAVAAAFLSFTPTDYSGISELGKIAGVGMLIALVTSVTLLPALLKVMKPAGEPEEIGYRQLAPVDRFLERYRFAVIGGTLGVALLGSPLLYFLTFDFNPVNLRNKNVESVATLLDLRADPNVGANAIDVLVPNATAAEAAVQKLRTLPEVGRVMTLTSFVPSDQEQKLAILESLKKVLVPALSPRMMPTPTDEDEVAALKRGQDLLTQIQVDRPGPGAVASARLAAALGRLAAASPTTRETVEAAFIVPLKAVFDQWRDLLQAQPITLETLPPDLVSGWRTADGRLRVEATPKGDPNDTEVLRGFAQSILAVYPDATGAPISILKSGETVVSAFVHAGIYALVSIMILLWIVLRRFGDVLLTLVPLLLAGVLTLEFCVLIGMPMNFANIIALPLLLGVGVAFKIYYIMAWRAGQTGLLQSSLTRAVVWSALTTATAFGSLWMSSHPGTSSMGELLALSLVTTMCFAVLFQPALMGPPRVIQKEEPNEPEAPPPAPAAPRKDEVPAAE</sequence>
<dbReference type="PANTHER" id="PTHR33406:SF13">
    <property type="entry name" value="MEMBRANE PROTEIN YDFJ"/>
    <property type="match status" value="1"/>
</dbReference>
<evidence type="ECO:0000256" key="4">
    <source>
        <dbReference type="ARBA" id="ARBA00022989"/>
    </source>
</evidence>
<keyword evidence="5 7" id="KW-0472">Membrane</keyword>
<feature type="transmembrane region" description="Helical" evidence="7">
    <location>
        <begin position="453"/>
        <end position="473"/>
    </location>
</feature>
<dbReference type="Gene3D" id="1.20.1640.10">
    <property type="entry name" value="Multidrug efflux transporter AcrB transmembrane domain"/>
    <property type="match status" value="2"/>
</dbReference>
<evidence type="ECO:0000313" key="10">
    <source>
        <dbReference type="Proteomes" id="UP000248863"/>
    </source>
</evidence>
<feature type="transmembrane region" description="Helical" evidence="7">
    <location>
        <begin position="328"/>
        <end position="351"/>
    </location>
</feature>
<dbReference type="PANTHER" id="PTHR33406">
    <property type="entry name" value="MEMBRANE PROTEIN MJ1562-RELATED"/>
    <property type="match status" value="1"/>
</dbReference>
<name>A0A327KHF8_9BRAD</name>
<feature type="transmembrane region" description="Helical" evidence="7">
    <location>
        <begin position="802"/>
        <end position="822"/>
    </location>
</feature>
<evidence type="ECO:0000256" key="1">
    <source>
        <dbReference type="ARBA" id="ARBA00004651"/>
    </source>
</evidence>
<evidence type="ECO:0000256" key="6">
    <source>
        <dbReference type="SAM" id="MobiDB-lite"/>
    </source>
</evidence>
<gene>
    <name evidence="9" type="ORF">CH338_15665</name>
</gene>
<proteinExistence type="predicted"/>
<dbReference type="SUPFAM" id="SSF82866">
    <property type="entry name" value="Multidrug efflux transporter AcrB transmembrane domain"/>
    <property type="match status" value="2"/>
</dbReference>
<keyword evidence="3 7" id="KW-0812">Transmembrane</keyword>
<dbReference type="PROSITE" id="PS50156">
    <property type="entry name" value="SSD"/>
    <property type="match status" value="1"/>
</dbReference>
<evidence type="ECO:0000256" key="5">
    <source>
        <dbReference type="ARBA" id="ARBA00023136"/>
    </source>
</evidence>
<dbReference type="Pfam" id="PF03176">
    <property type="entry name" value="MMPL"/>
    <property type="match status" value="1"/>
</dbReference>
<feature type="transmembrane region" description="Helical" evidence="7">
    <location>
        <begin position="713"/>
        <end position="733"/>
    </location>
</feature>
<evidence type="ECO:0000256" key="2">
    <source>
        <dbReference type="ARBA" id="ARBA00022475"/>
    </source>
</evidence>
<evidence type="ECO:0000313" key="9">
    <source>
        <dbReference type="EMBL" id="RAI37576.1"/>
    </source>
</evidence>
<organism evidence="9 10">
    <name type="scientific">Rhodoplanes elegans</name>
    <dbReference type="NCBI Taxonomy" id="29408"/>
    <lineage>
        <taxon>Bacteria</taxon>
        <taxon>Pseudomonadati</taxon>
        <taxon>Pseudomonadota</taxon>
        <taxon>Alphaproteobacteria</taxon>
        <taxon>Hyphomicrobiales</taxon>
        <taxon>Nitrobacteraceae</taxon>
        <taxon>Rhodoplanes</taxon>
    </lineage>
</organism>
<accession>A0A327KHF8</accession>
<dbReference type="OrthoDB" id="7518665at2"/>
<dbReference type="RefSeq" id="WP_111358079.1">
    <property type="nucleotide sequence ID" value="NZ_NHSK01000122.1"/>
</dbReference>
<dbReference type="InterPro" id="IPR000731">
    <property type="entry name" value="SSD"/>
</dbReference>
<dbReference type="InterPro" id="IPR017841">
    <property type="entry name" value="Hopanoid_biosynth_HpnN"/>
</dbReference>
<dbReference type="InterPro" id="IPR004869">
    <property type="entry name" value="MMPL_dom"/>
</dbReference>
<keyword evidence="10" id="KW-1185">Reference proteome</keyword>
<feature type="compositionally biased region" description="Basic and acidic residues" evidence="6">
    <location>
        <begin position="878"/>
        <end position="887"/>
    </location>
</feature>
<feature type="transmembrane region" description="Helical" evidence="7">
    <location>
        <begin position="769"/>
        <end position="790"/>
    </location>
</feature>
<comment type="subcellular location">
    <subcellularLocation>
        <location evidence="1">Cell membrane</location>
        <topology evidence="1">Multi-pass membrane protein</topology>
    </subcellularLocation>
</comment>
<feature type="region of interest" description="Disordered" evidence="6">
    <location>
        <begin position="858"/>
        <end position="887"/>
    </location>
</feature>
<evidence type="ECO:0000256" key="7">
    <source>
        <dbReference type="SAM" id="Phobius"/>
    </source>
</evidence>
<feature type="transmembrane region" description="Helical" evidence="7">
    <location>
        <begin position="740"/>
        <end position="763"/>
    </location>
</feature>
<feature type="transmembrane region" description="Helical" evidence="7">
    <location>
        <begin position="404"/>
        <end position="424"/>
    </location>
</feature>
<feature type="domain" description="SSD" evidence="8">
    <location>
        <begin position="300"/>
        <end position="426"/>
    </location>
</feature>
<keyword evidence="4 7" id="KW-1133">Transmembrane helix</keyword>
<dbReference type="AlphaFoldDB" id="A0A327KHF8"/>
<reference evidence="9 10" key="1">
    <citation type="submission" date="2017-07" db="EMBL/GenBank/DDBJ databases">
        <title>Draft Genome Sequences of Select Purple Nonsulfur Bacteria.</title>
        <authorList>
            <person name="Lasarre B."/>
            <person name="Mckinlay J.B."/>
        </authorList>
    </citation>
    <scope>NUCLEOTIDE SEQUENCE [LARGE SCALE GENOMIC DNA]</scope>
    <source>
        <strain evidence="9 10">DSM 11907</strain>
    </source>
</reference>
<feature type="transmembrane region" description="Helical" evidence="7">
    <location>
        <begin position="275"/>
        <end position="294"/>
    </location>
</feature>
<feature type="transmembrane region" description="Helical" evidence="7">
    <location>
        <begin position="301"/>
        <end position="322"/>
    </location>
</feature>
<dbReference type="GO" id="GO:0005886">
    <property type="term" value="C:plasma membrane"/>
    <property type="evidence" value="ECO:0007669"/>
    <property type="project" value="UniProtKB-SubCell"/>
</dbReference>
<dbReference type="NCBIfam" id="TIGR03480">
    <property type="entry name" value="HpnN"/>
    <property type="match status" value="1"/>
</dbReference>